<comment type="caution">
    <text evidence="8">The sequence shown here is derived from an EMBL/GenBank/DDBJ whole genome shotgun (WGS) entry which is preliminary data.</text>
</comment>
<feature type="signal peptide" evidence="6">
    <location>
        <begin position="1"/>
        <end position="19"/>
    </location>
</feature>
<evidence type="ECO:0000256" key="5">
    <source>
        <dbReference type="SAM" id="Phobius"/>
    </source>
</evidence>
<evidence type="ECO:0000313" key="8">
    <source>
        <dbReference type="EMBL" id="OQV22016.1"/>
    </source>
</evidence>
<dbReference type="InterPro" id="IPR001828">
    <property type="entry name" value="ANF_lig-bd_rcpt"/>
</dbReference>
<accession>A0A1W0X3F0</accession>
<sequence>MVLFCSILLVLPLLQTLLAKQSQRLMESHSVFNVTALIYVITDMPLLQSLPYTGPGYDLGARDVNVQFKDDFNIHHQYVSSSRGTIKTCLDLGANYDSVVSLYHREKERGNNIVLFFGGCDETTILPSLAREWDVLLLLTGTIFSTARDRELYPTTVALGSIQYQSFADMAVQLLKKYNWISSSFSYDLTSSTFYIMMGKYISRNARQASLDGLQMYFFPISSAVGIDYEKTLQEMAAVSRVVFFAVLPATMRRFMHSANRLGFTRTQEFVWIYIELPEAPSGTYQWIPNDNATSLEWFSTSFLLSPCYGYEPDTEPTLVAEMRERSLHDYNMTFPPNRGPSEMAIDAYRSMKILAEILNEIIDQRKDLTSGQVLAQQLLNRTVLAKGFGDRYIDASGERQNRMCLLGFQQTKKQFVVVEYYGGSPDASSQAPHNITWSTPDGTPPPNEPWCGFLGDRLRCRTSRDTLLFSTLLPAVVLALAIVGSSVAAALYRRVNTSNADTSWWLLDSPELEADRIELSLSSNWSSNKVTFN</sequence>
<dbReference type="Proteomes" id="UP000192578">
    <property type="component" value="Unassembled WGS sequence"/>
</dbReference>
<dbReference type="SUPFAM" id="SSF53822">
    <property type="entry name" value="Periplasmic binding protein-like I"/>
    <property type="match status" value="1"/>
</dbReference>
<dbReference type="AlphaFoldDB" id="A0A1W0X3F0"/>
<evidence type="ECO:0000256" key="6">
    <source>
        <dbReference type="SAM" id="SignalP"/>
    </source>
</evidence>
<dbReference type="PANTHER" id="PTHR44755">
    <property type="entry name" value="NATRIURETIC PEPTIDE RECEPTOR 3-RELATED"/>
    <property type="match status" value="1"/>
</dbReference>
<keyword evidence="4 5" id="KW-0472">Membrane</keyword>
<dbReference type="OrthoDB" id="6158579at2759"/>
<evidence type="ECO:0000256" key="2">
    <source>
        <dbReference type="ARBA" id="ARBA00022692"/>
    </source>
</evidence>
<keyword evidence="6" id="KW-0732">Signal</keyword>
<protein>
    <recommendedName>
        <fullName evidence="7">Receptor ligand binding region domain-containing protein</fullName>
    </recommendedName>
</protein>
<dbReference type="InterPro" id="IPR052612">
    <property type="entry name" value="ANP_Clearance_Receptor"/>
</dbReference>
<evidence type="ECO:0000256" key="1">
    <source>
        <dbReference type="ARBA" id="ARBA00004370"/>
    </source>
</evidence>
<comment type="subcellular location">
    <subcellularLocation>
        <location evidence="1">Membrane</location>
    </subcellularLocation>
</comment>
<evidence type="ECO:0000256" key="4">
    <source>
        <dbReference type="ARBA" id="ARBA00023136"/>
    </source>
</evidence>
<proteinExistence type="predicted"/>
<keyword evidence="3 5" id="KW-1133">Transmembrane helix</keyword>
<dbReference type="EMBL" id="MTYJ01000020">
    <property type="protein sequence ID" value="OQV22016.1"/>
    <property type="molecule type" value="Genomic_DNA"/>
</dbReference>
<reference evidence="9" key="1">
    <citation type="submission" date="2017-01" db="EMBL/GenBank/DDBJ databases">
        <title>Comparative genomics of anhydrobiosis in the tardigrade Hypsibius dujardini.</title>
        <authorList>
            <person name="Yoshida Y."/>
            <person name="Koutsovoulos G."/>
            <person name="Laetsch D."/>
            <person name="Stevens L."/>
            <person name="Kumar S."/>
            <person name="Horikawa D."/>
            <person name="Ishino K."/>
            <person name="Komine S."/>
            <person name="Tomita M."/>
            <person name="Blaxter M."/>
            <person name="Arakawa K."/>
        </authorList>
    </citation>
    <scope>NUCLEOTIDE SEQUENCE [LARGE SCALE GENOMIC DNA]</scope>
    <source>
        <strain evidence="9">Z151</strain>
    </source>
</reference>
<feature type="chain" id="PRO_5013388870" description="Receptor ligand binding region domain-containing protein" evidence="6">
    <location>
        <begin position="20"/>
        <end position="534"/>
    </location>
</feature>
<evidence type="ECO:0000259" key="7">
    <source>
        <dbReference type="Pfam" id="PF01094"/>
    </source>
</evidence>
<gene>
    <name evidence="8" type="ORF">BV898_04226</name>
</gene>
<evidence type="ECO:0000313" key="9">
    <source>
        <dbReference type="Proteomes" id="UP000192578"/>
    </source>
</evidence>
<dbReference type="InterPro" id="IPR028082">
    <property type="entry name" value="Peripla_BP_I"/>
</dbReference>
<evidence type="ECO:0000256" key="3">
    <source>
        <dbReference type="ARBA" id="ARBA00022989"/>
    </source>
</evidence>
<keyword evidence="2 5" id="KW-0812">Transmembrane</keyword>
<dbReference type="GO" id="GO:0038023">
    <property type="term" value="F:signaling receptor activity"/>
    <property type="evidence" value="ECO:0007669"/>
    <property type="project" value="TreeGrafter"/>
</dbReference>
<dbReference type="Gene3D" id="3.40.50.2300">
    <property type="match status" value="2"/>
</dbReference>
<dbReference type="PANTHER" id="PTHR44755:SF8">
    <property type="entry name" value="RECEPTOR LIGAND BINDING REGION DOMAIN-CONTAINING PROTEIN"/>
    <property type="match status" value="1"/>
</dbReference>
<keyword evidence="9" id="KW-1185">Reference proteome</keyword>
<feature type="domain" description="Receptor ligand binding region" evidence="7">
    <location>
        <begin position="87"/>
        <end position="402"/>
    </location>
</feature>
<name>A0A1W0X3F0_HYPEX</name>
<dbReference type="GO" id="GO:0016020">
    <property type="term" value="C:membrane"/>
    <property type="evidence" value="ECO:0007669"/>
    <property type="project" value="UniProtKB-SubCell"/>
</dbReference>
<feature type="transmembrane region" description="Helical" evidence="5">
    <location>
        <begin position="468"/>
        <end position="493"/>
    </location>
</feature>
<dbReference type="Pfam" id="PF01094">
    <property type="entry name" value="ANF_receptor"/>
    <property type="match status" value="1"/>
</dbReference>
<organism evidence="8 9">
    <name type="scientific">Hypsibius exemplaris</name>
    <name type="common">Freshwater tardigrade</name>
    <dbReference type="NCBI Taxonomy" id="2072580"/>
    <lineage>
        <taxon>Eukaryota</taxon>
        <taxon>Metazoa</taxon>
        <taxon>Ecdysozoa</taxon>
        <taxon>Tardigrada</taxon>
        <taxon>Eutardigrada</taxon>
        <taxon>Parachela</taxon>
        <taxon>Hypsibioidea</taxon>
        <taxon>Hypsibiidae</taxon>
        <taxon>Hypsibius</taxon>
    </lineage>
</organism>
<dbReference type="GO" id="GO:0017046">
    <property type="term" value="F:peptide hormone binding"/>
    <property type="evidence" value="ECO:0007669"/>
    <property type="project" value="TreeGrafter"/>
</dbReference>
<dbReference type="GO" id="GO:0007165">
    <property type="term" value="P:signal transduction"/>
    <property type="evidence" value="ECO:0007669"/>
    <property type="project" value="TreeGrafter"/>
</dbReference>